<name>A0A2P2KFI6_RHIMU</name>
<organism evidence="1">
    <name type="scientific">Rhizophora mucronata</name>
    <name type="common">Asiatic mangrove</name>
    <dbReference type="NCBI Taxonomy" id="61149"/>
    <lineage>
        <taxon>Eukaryota</taxon>
        <taxon>Viridiplantae</taxon>
        <taxon>Streptophyta</taxon>
        <taxon>Embryophyta</taxon>
        <taxon>Tracheophyta</taxon>
        <taxon>Spermatophyta</taxon>
        <taxon>Magnoliopsida</taxon>
        <taxon>eudicotyledons</taxon>
        <taxon>Gunneridae</taxon>
        <taxon>Pentapetalae</taxon>
        <taxon>rosids</taxon>
        <taxon>fabids</taxon>
        <taxon>Malpighiales</taxon>
        <taxon>Rhizophoraceae</taxon>
        <taxon>Rhizophora</taxon>
    </lineage>
</organism>
<evidence type="ECO:0000313" key="1">
    <source>
        <dbReference type="EMBL" id="MBX04483.1"/>
    </source>
</evidence>
<protein>
    <submittedName>
        <fullName evidence="1">Uncharacterized protein</fullName>
    </submittedName>
</protein>
<reference evidence="1" key="1">
    <citation type="submission" date="2018-02" db="EMBL/GenBank/DDBJ databases">
        <title>Rhizophora mucronata_Transcriptome.</title>
        <authorList>
            <person name="Meera S.P."/>
            <person name="Sreeshan A."/>
            <person name="Augustine A."/>
        </authorList>
    </citation>
    <scope>NUCLEOTIDE SEQUENCE</scope>
    <source>
        <tissue evidence="1">Leaf</tissue>
    </source>
</reference>
<dbReference type="EMBL" id="GGEC01023999">
    <property type="protein sequence ID" value="MBX04483.1"/>
    <property type="molecule type" value="Transcribed_RNA"/>
</dbReference>
<accession>A0A2P2KFI6</accession>
<dbReference type="AlphaFoldDB" id="A0A2P2KFI6"/>
<proteinExistence type="predicted"/>
<sequence length="38" mass="4346">MTVWFFCFTNEGCGIWKTQNSVSSLLSLHFFVVLQGCD</sequence>